<keyword evidence="1" id="KW-1133">Transmembrane helix</keyword>
<protein>
    <recommendedName>
        <fullName evidence="3">DUF2569 domain-containing protein</fullName>
    </recommendedName>
</protein>
<feature type="transmembrane region" description="Helical" evidence="1">
    <location>
        <begin position="110"/>
        <end position="135"/>
    </location>
</feature>
<gene>
    <name evidence="2" type="ORF">BN3087_450042</name>
</gene>
<dbReference type="Pfam" id="PF10754">
    <property type="entry name" value="DUF2569"/>
    <property type="match status" value="1"/>
</dbReference>
<name>A0A0S4XND2_9BACT</name>
<dbReference type="EMBL" id="FAXN01000046">
    <property type="protein sequence ID" value="CUV65812.1"/>
    <property type="molecule type" value="Genomic_DNA"/>
</dbReference>
<evidence type="ECO:0000256" key="1">
    <source>
        <dbReference type="SAM" id="Phobius"/>
    </source>
</evidence>
<sequence>MQSNISLEENLQPQQNKVEKVPRNIGGWLILLAIGIVFWPFRMLYFAFIVYFPMLYDNSWKAHTIETSNAYLPSWGLFLFGEIIINLAIILASIYLVLLFFGKKSNFPKWYASISLFSVIFLLIDSYILTLIVPTALMFDVETIKELSKSLISLFIWTPYLFLSQRSKETFVN</sequence>
<feature type="transmembrane region" description="Helical" evidence="1">
    <location>
        <begin position="25"/>
        <end position="52"/>
    </location>
</feature>
<feature type="transmembrane region" description="Helical" evidence="1">
    <location>
        <begin position="72"/>
        <end position="98"/>
    </location>
</feature>
<accession>A0A0S4XND2</accession>
<organism evidence="2">
    <name type="scientific">Sulfurovum sp. enrichment culture clone C5</name>
    <dbReference type="NCBI Taxonomy" id="497650"/>
    <lineage>
        <taxon>Bacteria</taxon>
        <taxon>Pseudomonadati</taxon>
        <taxon>Campylobacterota</taxon>
        <taxon>Epsilonproteobacteria</taxon>
        <taxon>Campylobacterales</taxon>
        <taxon>Sulfurovaceae</taxon>
        <taxon>Sulfurovum</taxon>
        <taxon>environmental samples</taxon>
    </lineage>
</organism>
<keyword evidence="1" id="KW-0812">Transmembrane</keyword>
<keyword evidence="1" id="KW-0472">Membrane</keyword>
<dbReference type="InterPro" id="IPR019690">
    <property type="entry name" value="DUF2569"/>
</dbReference>
<proteinExistence type="predicted"/>
<evidence type="ECO:0008006" key="3">
    <source>
        <dbReference type="Google" id="ProtNLM"/>
    </source>
</evidence>
<reference evidence="2" key="1">
    <citation type="submission" date="2015-11" db="EMBL/GenBank/DDBJ databases">
        <authorList>
            <person name="Zhang Y."/>
            <person name="Guo Z."/>
        </authorList>
    </citation>
    <scope>NUCLEOTIDE SEQUENCE</scope>
    <source>
        <strain evidence="2">BN30871</strain>
    </source>
</reference>
<evidence type="ECO:0000313" key="2">
    <source>
        <dbReference type="EMBL" id="CUV65812.1"/>
    </source>
</evidence>
<dbReference type="AlphaFoldDB" id="A0A0S4XND2"/>